<keyword evidence="7" id="KW-0482">Metalloprotease</keyword>
<dbReference type="InterPro" id="IPR050570">
    <property type="entry name" value="Cell_wall_metabolism_enzyme"/>
</dbReference>
<evidence type="ECO:0000313" key="13">
    <source>
        <dbReference type="Proteomes" id="UP000192936"/>
    </source>
</evidence>
<protein>
    <submittedName>
        <fullName evidence="12">Murein DD-endopeptidase MepM and murein hydrolase activator NlpD, contain LysM domain</fullName>
    </submittedName>
</protein>
<evidence type="ECO:0000256" key="5">
    <source>
        <dbReference type="ARBA" id="ARBA00022801"/>
    </source>
</evidence>
<dbReference type="CDD" id="cd12797">
    <property type="entry name" value="M23_peptidase"/>
    <property type="match status" value="1"/>
</dbReference>
<comment type="subcellular location">
    <subcellularLocation>
        <location evidence="2">Cell envelope</location>
    </subcellularLocation>
</comment>
<dbReference type="SUPFAM" id="SSF51261">
    <property type="entry name" value="Duplicated hybrid motif"/>
    <property type="match status" value="1"/>
</dbReference>
<evidence type="ECO:0000256" key="1">
    <source>
        <dbReference type="ARBA" id="ARBA00001947"/>
    </source>
</evidence>
<dbReference type="RefSeq" id="WP_085090485.1">
    <property type="nucleotide sequence ID" value="NZ_FXAK01000007.1"/>
</dbReference>
<proteinExistence type="predicted"/>
<dbReference type="GO" id="GO:0004222">
    <property type="term" value="F:metalloendopeptidase activity"/>
    <property type="evidence" value="ECO:0007669"/>
    <property type="project" value="TreeGrafter"/>
</dbReference>
<dbReference type="PANTHER" id="PTHR21666">
    <property type="entry name" value="PEPTIDASE-RELATED"/>
    <property type="match status" value="1"/>
</dbReference>
<keyword evidence="4" id="KW-0479">Metal-binding</keyword>
<evidence type="ECO:0000256" key="3">
    <source>
        <dbReference type="ARBA" id="ARBA00022670"/>
    </source>
</evidence>
<evidence type="ECO:0000256" key="4">
    <source>
        <dbReference type="ARBA" id="ARBA00022723"/>
    </source>
</evidence>
<keyword evidence="5 12" id="KW-0378">Hydrolase</keyword>
<feature type="compositionally biased region" description="Basic and acidic residues" evidence="8">
    <location>
        <begin position="57"/>
        <end position="69"/>
    </location>
</feature>
<evidence type="ECO:0000259" key="10">
    <source>
        <dbReference type="Pfam" id="PF01551"/>
    </source>
</evidence>
<feature type="domain" description="M23ase beta-sheet core" evidence="10">
    <location>
        <begin position="304"/>
        <end position="401"/>
    </location>
</feature>
<dbReference type="AlphaFoldDB" id="A0A1X7HET0"/>
<dbReference type="GO" id="GO:0006508">
    <property type="term" value="P:proteolysis"/>
    <property type="evidence" value="ECO:0007669"/>
    <property type="project" value="UniProtKB-KW"/>
</dbReference>
<evidence type="ECO:0000256" key="9">
    <source>
        <dbReference type="SAM" id="SignalP"/>
    </source>
</evidence>
<organism evidence="12 13">
    <name type="scientific">Azospirillum oryzae</name>
    <dbReference type="NCBI Taxonomy" id="286727"/>
    <lineage>
        <taxon>Bacteria</taxon>
        <taxon>Pseudomonadati</taxon>
        <taxon>Pseudomonadota</taxon>
        <taxon>Alphaproteobacteria</taxon>
        <taxon>Rhodospirillales</taxon>
        <taxon>Azospirillaceae</taxon>
        <taxon>Azospirillum</taxon>
    </lineage>
</organism>
<evidence type="ECO:0000259" key="11">
    <source>
        <dbReference type="Pfam" id="PF19425"/>
    </source>
</evidence>
<feature type="domain" description="Csd3-like second N-terminal" evidence="11">
    <location>
        <begin position="173"/>
        <end position="292"/>
    </location>
</feature>
<dbReference type="Pfam" id="PF19425">
    <property type="entry name" value="Csd3_N2"/>
    <property type="match status" value="1"/>
</dbReference>
<feature type="region of interest" description="Disordered" evidence="8">
    <location>
        <begin position="432"/>
        <end position="460"/>
    </location>
</feature>
<feature type="signal peptide" evidence="9">
    <location>
        <begin position="1"/>
        <end position="21"/>
    </location>
</feature>
<evidence type="ECO:0000256" key="2">
    <source>
        <dbReference type="ARBA" id="ARBA00004196"/>
    </source>
</evidence>
<dbReference type="InterPro" id="IPR045834">
    <property type="entry name" value="Csd3_N2"/>
</dbReference>
<dbReference type="Pfam" id="PF01551">
    <property type="entry name" value="Peptidase_M23"/>
    <property type="match status" value="1"/>
</dbReference>
<dbReference type="InterPro" id="IPR016047">
    <property type="entry name" value="M23ase_b-sheet_dom"/>
</dbReference>
<keyword evidence="3" id="KW-0645">Protease</keyword>
<gene>
    <name evidence="12" type="ORF">SAMN02982917_5794</name>
</gene>
<dbReference type="EMBL" id="FXAK01000007">
    <property type="protein sequence ID" value="SMF84507.1"/>
    <property type="molecule type" value="Genomic_DNA"/>
</dbReference>
<dbReference type="InterPro" id="IPR011055">
    <property type="entry name" value="Dup_hybrid_motif"/>
</dbReference>
<dbReference type="Proteomes" id="UP000192936">
    <property type="component" value="Unassembled WGS sequence"/>
</dbReference>
<evidence type="ECO:0000256" key="6">
    <source>
        <dbReference type="ARBA" id="ARBA00022833"/>
    </source>
</evidence>
<name>A0A1X7HET0_9PROT</name>
<sequence>MRSRLSRLPTLALLAIISAGALTPATVVARNADAPNGRAAHAFKPAVKPNMGAEGSPEAKDDAGDTERAIGPVDRHTLSIGRGDTLMDLLASAKVPANDAHDAVAALREVYNPRRIQAGQHVTVLFEPRRGGARKFVGFEFAPDPLRSVSIARKGDAGFISSQIEKPVTRKPVAAQGVIRSSLFEAGAQSGVPISVMMAFIQNFSYDVDFQRDLQPGDRFEVLYEKLVTADGKEAGEGELLYASLTLSGDDMPIYRFKTRDGRIDYYNGDGESIRRALLRTPIDGARISSGFGMRHHPILGFSKMHKGVDFAAPTGTPIYAAGRGTIEIAERSSSYGNYVRIRHNTEISTAYAHMSRFAKSIRRGGRVDQGDIIGYVGTTGRSTGPHLHYEVLKAGHQVNPRSVDLPTGEKLEGRELQAFQQARRSIEKMFDDSRGGLQLARTPAPAPVEEKGCNKASSC</sequence>
<dbReference type="OrthoDB" id="9805070at2"/>
<evidence type="ECO:0000256" key="7">
    <source>
        <dbReference type="ARBA" id="ARBA00023049"/>
    </source>
</evidence>
<comment type="cofactor">
    <cofactor evidence="1">
        <name>Zn(2+)</name>
        <dbReference type="ChEBI" id="CHEBI:29105"/>
    </cofactor>
</comment>
<reference evidence="12 13" key="1">
    <citation type="submission" date="2017-04" db="EMBL/GenBank/DDBJ databases">
        <authorList>
            <person name="Afonso C.L."/>
            <person name="Miller P.J."/>
            <person name="Scott M.A."/>
            <person name="Spackman E."/>
            <person name="Goraichik I."/>
            <person name="Dimitrov K.M."/>
            <person name="Suarez D.L."/>
            <person name="Swayne D.E."/>
        </authorList>
    </citation>
    <scope>NUCLEOTIDE SEQUENCE [LARGE SCALE GENOMIC DNA]</scope>
    <source>
        <strain evidence="12 13">A2P</strain>
    </source>
</reference>
<keyword evidence="6" id="KW-0862">Zinc</keyword>
<keyword evidence="9" id="KW-0732">Signal</keyword>
<feature type="chain" id="PRO_5012259493" evidence="9">
    <location>
        <begin position="22"/>
        <end position="460"/>
    </location>
</feature>
<dbReference type="STRING" id="286727.SAMN02982917_5794"/>
<dbReference type="Gene3D" id="2.70.70.10">
    <property type="entry name" value="Glucose Permease (Domain IIA)"/>
    <property type="match status" value="1"/>
</dbReference>
<feature type="region of interest" description="Disordered" evidence="8">
    <location>
        <begin position="47"/>
        <end position="69"/>
    </location>
</feature>
<evidence type="ECO:0000313" key="12">
    <source>
        <dbReference type="EMBL" id="SMF84507.1"/>
    </source>
</evidence>
<accession>A0A1X7HET0</accession>
<dbReference type="PANTHER" id="PTHR21666:SF288">
    <property type="entry name" value="CELL DIVISION PROTEIN YTFB"/>
    <property type="match status" value="1"/>
</dbReference>
<dbReference type="GO" id="GO:0046872">
    <property type="term" value="F:metal ion binding"/>
    <property type="evidence" value="ECO:0007669"/>
    <property type="project" value="UniProtKB-KW"/>
</dbReference>
<dbReference type="Gene3D" id="3.10.450.350">
    <property type="match status" value="2"/>
</dbReference>
<dbReference type="GO" id="GO:0030313">
    <property type="term" value="C:cell envelope"/>
    <property type="evidence" value="ECO:0007669"/>
    <property type="project" value="UniProtKB-SubCell"/>
</dbReference>
<evidence type="ECO:0000256" key="8">
    <source>
        <dbReference type="SAM" id="MobiDB-lite"/>
    </source>
</evidence>